<comment type="subcellular location">
    <subcellularLocation>
        <location evidence="3">Nucleus</location>
    </subcellularLocation>
</comment>
<keyword evidence="4 15" id="KW-0328">Glycosyltransferase</keyword>
<dbReference type="EMBL" id="BTRK01000006">
    <property type="protein sequence ID" value="GMR59960.1"/>
    <property type="molecule type" value="Genomic_DNA"/>
</dbReference>
<evidence type="ECO:0000256" key="8">
    <source>
        <dbReference type="ARBA" id="ARBA00022737"/>
    </source>
</evidence>
<accession>A0AAN5DC67</accession>
<evidence type="ECO:0000256" key="12">
    <source>
        <dbReference type="ARBA" id="ARBA00023125"/>
    </source>
</evidence>
<dbReference type="GO" id="GO:0005730">
    <property type="term" value="C:nucleolus"/>
    <property type="evidence" value="ECO:0007669"/>
    <property type="project" value="TreeGrafter"/>
</dbReference>
<dbReference type="Gene3D" id="1.20.142.10">
    <property type="entry name" value="Poly(ADP-ribose) polymerase, regulatory domain"/>
    <property type="match status" value="1"/>
</dbReference>
<evidence type="ECO:0000256" key="4">
    <source>
        <dbReference type="ARBA" id="ARBA00022676"/>
    </source>
</evidence>
<dbReference type="Proteomes" id="UP001328107">
    <property type="component" value="Unassembled WGS sequence"/>
</dbReference>
<dbReference type="FunFam" id="3.90.228.10:FF:000017">
    <property type="entry name" value="Poly [ADP-ribose] polymerase"/>
    <property type="match status" value="1"/>
</dbReference>
<evidence type="ECO:0000256" key="1">
    <source>
        <dbReference type="ARBA" id="ARBA00000438"/>
    </source>
</evidence>
<evidence type="ECO:0000313" key="20">
    <source>
        <dbReference type="Proteomes" id="UP001328107"/>
    </source>
</evidence>
<dbReference type="CDD" id="cd01437">
    <property type="entry name" value="parp_like"/>
    <property type="match status" value="1"/>
</dbReference>
<gene>
    <name evidence="19" type="ORF">PMAYCL1PPCAC_30155</name>
</gene>
<feature type="domain" description="PARP catalytic" evidence="16">
    <location>
        <begin position="323"/>
        <end position="542"/>
    </location>
</feature>
<evidence type="ECO:0000256" key="5">
    <source>
        <dbReference type="ARBA" id="ARBA00022679"/>
    </source>
</evidence>
<evidence type="ECO:0000256" key="7">
    <source>
        <dbReference type="ARBA" id="ARBA00022723"/>
    </source>
</evidence>
<keyword evidence="13" id="KW-0539">Nucleus</keyword>
<dbReference type="GO" id="GO:0003677">
    <property type="term" value="F:DNA binding"/>
    <property type="evidence" value="ECO:0007669"/>
    <property type="project" value="UniProtKB-KW"/>
</dbReference>
<proteinExistence type="predicted"/>
<keyword evidence="11 15" id="KW-0520">NAD</keyword>
<evidence type="ECO:0000256" key="13">
    <source>
        <dbReference type="ARBA" id="ARBA00023242"/>
    </source>
</evidence>
<evidence type="ECO:0000259" key="16">
    <source>
        <dbReference type="PROSITE" id="PS51059"/>
    </source>
</evidence>
<dbReference type="InterPro" id="IPR012317">
    <property type="entry name" value="Poly(ADP-ribose)pol_cat_dom"/>
</dbReference>
<protein>
    <recommendedName>
        <fullName evidence="15">Poly [ADP-ribose] polymerase</fullName>
        <shortName evidence="15">PARP</shortName>
        <ecNumber evidence="15">2.4.2.-</ecNumber>
    </recommendedName>
</protein>
<dbReference type="Gene3D" id="3.90.228.10">
    <property type="match status" value="1"/>
</dbReference>
<dbReference type="SUPFAM" id="SSF142921">
    <property type="entry name" value="WGR domain-like"/>
    <property type="match status" value="1"/>
</dbReference>
<name>A0AAN5DC67_9BILA</name>
<dbReference type="GO" id="GO:0006302">
    <property type="term" value="P:double-strand break repair"/>
    <property type="evidence" value="ECO:0007669"/>
    <property type="project" value="TreeGrafter"/>
</dbReference>
<dbReference type="SMART" id="SM00773">
    <property type="entry name" value="WGR"/>
    <property type="match status" value="1"/>
</dbReference>
<keyword evidence="8" id="KW-0677">Repeat</keyword>
<evidence type="ECO:0000256" key="15">
    <source>
        <dbReference type="RuleBase" id="RU362114"/>
    </source>
</evidence>
<keyword evidence="10" id="KW-0862">Zinc</keyword>
<organism evidence="19 20">
    <name type="scientific">Pristionchus mayeri</name>
    <dbReference type="NCBI Taxonomy" id="1317129"/>
    <lineage>
        <taxon>Eukaryota</taxon>
        <taxon>Metazoa</taxon>
        <taxon>Ecdysozoa</taxon>
        <taxon>Nematoda</taxon>
        <taxon>Chromadorea</taxon>
        <taxon>Rhabditida</taxon>
        <taxon>Rhabditina</taxon>
        <taxon>Diplogasteromorpha</taxon>
        <taxon>Diplogasteroidea</taxon>
        <taxon>Neodiplogasteridae</taxon>
        <taxon>Pristionchus</taxon>
    </lineage>
</organism>
<comment type="catalytic activity">
    <reaction evidence="1">
        <text>L-aspartyl-[protein] + NAD(+) = 4-O-(ADP-D-ribosyl)-L-aspartyl-[protein] + nicotinamide</text>
        <dbReference type="Rhea" id="RHEA:54424"/>
        <dbReference type="Rhea" id="RHEA-COMP:9867"/>
        <dbReference type="Rhea" id="RHEA-COMP:13832"/>
        <dbReference type="ChEBI" id="CHEBI:17154"/>
        <dbReference type="ChEBI" id="CHEBI:29961"/>
        <dbReference type="ChEBI" id="CHEBI:57540"/>
        <dbReference type="ChEBI" id="CHEBI:138102"/>
    </reaction>
</comment>
<dbReference type="PANTHER" id="PTHR10459:SF60">
    <property type="entry name" value="POLY [ADP-RIBOSE] POLYMERASE 2"/>
    <property type="match status" value="1"/>
</dbReference>
<feature type="domain" description="PARP alpha-helical" evidence="17">
    <location>
        <begin position="193"/>
        <end position="310"/>
    </location>
</feature>
<dbReference type="GO" id="GO:0016779">
    <property type="term" value="F:nucleotidyltransferase activity"/>
    <property type="evidence" value="ECO:0007669"/>
    <property type="project" value="UniProtKB-KW"/>
</dbReference>
<dbReference type="Pfam" id="PF05406">
    <property type="entry name" value="WGR"/>
    <property type="match status" value="1"/>
</dbReference>
<reference evidence="20" key="1">
    <citation type="submission" date="2022-10" db="EMBL/GenBank/DDBJ databases">
        <title>Genome assembly of Pristionchus species.</title>
        <authorList>
            <person name="Yoshida K."/>
            <person name="Sommer R.J."/>
        </authorList>
    </citation>
    <scope>NUCLEOTIDE SEQUENCE [LARGE SCALE GENOMIC DNA]</scope>
    <source>
        <strain evidence="20">RS5460</strain>
    </source>
</reference>
<evidence type="ECO:0000256" key="2">
    <source>
        <dbReference type="ARBA" id="ARBA00000459"/>
    </source>
</evidence>
<dbReference type="GO" id="GO:0003950">
    <property type="term" value="F:NAD+ poly-ADP-ribosyltransferase activity"/>
    <property type="evidence" value="ECO:0007669"/>
    <property type="project" value="UniProtKB-UniRule"/>
</dbReference>
<dbReference type="PANTHER" id="PTHR10459">
    <property type="entry name" value="DNA LIGASE"/>
    <property type="match status" value="1"/>
</dbReference>
<feature type="non-terminal residue" evidence="19">
    <location>
        <position position="1"/>
    </location>
</feature>
<dbReference type="SUPFAM" id="SSF47587">
    <property type="entry name" value="Domain of poly(ADP-ribose) polymerase"/>
    <property type="match status" value="1"/>
</dbReference>
<evidence type="ECO:0000313" key="19">
    <source>
        <dbReference type="EMBL" id="GMR59960.1"/>
    </source>
</evidence>
<evidence type="ECO:0000259" key="18">
    <source>
        <dbReference type="PROSITE" id="PS51977"/>
    </source>
</evidence>
<dbReference type="CDD" id="cd08001">
    <property type="entry name" value="WGR_PARP1_like"/>
    <property type="match status" value="1"/>
</dbReference>
<dbReference type="SUPFAM" id="SSF56399">
    <property type="entry name" value="ADP-ribosylation"/>
    <property type="match status" value="1"/>
</dbReference>
<evidence type="ECO:0000256" key="14">
    <source>
        <dbReference type="ARBA" id="ARBA00033987"/>
    </source>
</evidence>
<dbReference type="EC" id="2.4.2.-" evidence="15"/>
<dbReference type="PROSITE" id="PS51060">
    <property type="entry name" value="PARP_ALPHA_HD"/>
    <property type="match status" value="1"/>
</dbReference>
<keyword evidence="6" id="KW-0548">Nucleotidyltransferase</keyword>
<dbReference type="GO" id="GO:1990404">
    <property type="term" value="F:NAD+-protein mono-ADP-ribosyltransferase activity"/>
    <property type="evidence" value="ECO:0007669"/>
    <property type="project" value="TreeGrafter"/>
</dbReference>
<evidence type="ECO:0000259" key="17">
    <source>
        <dbReference type="PROSITE" id="PS51060"/>
    </source>
</evidence>
<dbReference type="GO" id="GO:0070212">
    <property type="term" value="P:protein poly-ADP-ribosylation"/>
    <property type="evidence" value="ECO:0007669"/>
    <property type="project" value="TreeGrafter"/>
</dbReference>
<evidence type="ECO:0000256" key="6">
    <source>
        <dbReference type="ARBA" id="ARBA00022695"/>
    </source>
</evidence>
<keyword evidence="7" id="KW-0479">Metal-binding</keyword>
<dbReference type="FunFam" id="1.20.142.10:FF:000001">
    <property type="entry name" value="Poly [ADP-ribose] polymerase"/>
    <property type="match status" value="1"/>
</dbReference>
<keyword evidence="9" id="KW-0863">Zinc-finger</keyword>
<sequence length="542" mass="61204">PPTQGVSKVVPSVDISAELVEGGRIKRNQTLLHNPLAAYLPGAITTAPLPTVGKQFIKRGTVVDGESEYASVSHVYRDEQGTLFSCSLTQADMATNRNSYFKMQLLQHDIDTRYYVFKSWGRVGTELGDTQTSHHSNLEHAKKEFLDVFCEKTGNEWTDRKYFRKRPGKMAMVDMDYEMEESLDDGVVQPGTLTKLEKPIQQLILRIFDENMFKSALKSFDLDMDQMPLGKLSKRQLDLAYGVLNELQKLIESSPDRSLVIDATNRFYSLIPHNFGHKQPVMLDTKEIIQKKSKLIENLMEIAIAVDLMKGEKTPKGVACKMDPIDVNYLKLKSEITVLPKDSPDYSMIVQYANNSHGSTHASKIQITDIFCVNRDGEEARFKQHLGNRMLLWHGSRVSNFVGIISQGLRIAPPEAPHAGYMFGKGIYFADMVSKSANYCHPDYSNQDAFLLLCDVALGAVQEEATATNVNPLKKGFTAVKGMGYQFPDPSTLFNHPNGYVVPSGKSTKGEKKFYLEYNEFIVYDVSQVRIRYLVRTKMTWR</sequence>
<evidence type="ECO:0000256" key="3">
    <source>
        <dbReference type="ARBA" id="ARBA00004123"/>
    </source>
</evidence>
<feature type="domain" description="WGR" evidence="18">
    <location>
        <begin position="72"/>
        <end position="170"/>
    </location>
</feature>
<dbReference type="AlphaFoldDB" id="A0AAN5DC67"/>
<keyword evidence="12" id="KW-0238">DNA-binding</keyword>
<dbReference type="PROSITE" id="PS51059">
    <property type="entry name" value="PARP_CATALYTIC"/>
    <property type="match status" value="1"/>
</dbReference>
<keyword evidence="5 15" id="KW-0808">Transferase</keyword>
<dbReference type="InterPro" id="IPR004102">
    <property type="entry name" value="Poly(ADP-ribose)pol_reg_dom"/>
</dbReference>
<dbReference type="Pfam" id="PF00644">
    <property type="entry name" value="PARP"/>
    <property type="match status" value="1"/>
</dbReference>
<evidence type="ECO:0000256" key="9">
    <source>
        <dbReference type="ARBA" id="ARBA00022771"/>
    </source>
</evidence>
<evidence type="ECO:0000256" key="11">
    <source>
        <dbReference type="ARBA" id="ARBA00023027"/>
    </source>
</evidence>
<dbReference type="Pfam" id="PF02877">
    <property type="entry name" value="PARP_reg"/>
    <property type="match status" value="1"/>
</dbReference>
<dbReference type="InterPro" id="IPR036930">
    <property type="entry name" value="WGR_dom_sf"/>
</dbReference>
<comment type="catalytic activity">
    <reaction evidence="14">
        <text>NAD(+) + (ADP-D-ribosyl)n-acceptor = nicotinamide + (ADP-D-ribosyl)n+1-acceptor + H(+).</text>
        <dbReference type="EC" id="2.4.2.30"/>
    </reaction>
</comment>
<evidence type="ECO:0000256" key="10">
    <source>
        <dbReference type="ARBA" id="ARBA00022833"/>
    </source>
</evidence>
<dbReference type="PROSITE" id="PS51977">
    <property type="entry name" value="WGR"/>
    <property type="match status" value="1"/>
</dbReference>
<dbReference type="InterPro" id="IPR050800">
    <property type="entry name" value="ARTD/PARP"/>
</dbReference>
<comment type="catalytic activity">
    <reaction evidence="2">
        <text>L-glutamyl-[protein] + NAD(+) = 5-O-(ADP-D-ribosyl)-L-glutamyl-[protein] + nicotinamide</text>
        <dbReference type="Rhea" id="RHEA:58224"/>
        <dbReference type="Rhea" id="RHEA-COMP:10208"/>
        <dbReference type="Rhea" id="RHEA-COMP:15089"/>
        <dbReference type="ChEBI" id="CHEBI:17154"/>
        <dbReference type="ChEBI" id="CHEBI:29973"/>
        <dbReference type="ChEBI" id="CHEBI:57540"/>
        <dbReference type="ChEBI" id="CHEBI:142540"/>
    </reaction>
</comment>
<dbReference type="InterPro" id="IPR036616">
    <property type="entry name" value="Poly(ADP-ribose)pol_reg_dom_sf"/>
</dbReference>
<dbReference type="GO" id="GO:0008270">
    <property type="term" value="F:zinc ion binding"/>
    <property type="evidence" value="ECO:0007669"/>
    <property type="project" value="UniProtKB-KW"/>
</dbReference>
<comment type="caution">
    <text evidence="19">The sequence shown here is derived from an EMBL/GenBank/DDBJ whole genome shotgun (WGS) entry which is preliminary data.</text>
</comment>
<keyword evidence="20" id="KW-1185">Reference proteome</keyword>
<dbReference type="InterPro" id="IPR008893">
    <property type="entry name" value="WGR_domain"/>
</dbReference>